<sequence>MSTGIRRKAHYSKDLPIDASMMLHPGVNQITVATPSGNPIPQNRYPAIAVELVEILSHSAVVRMVKEKGTLSPDHTREIIKKRLAVASGDDDDDDLAMVNSDLSINLADPFTSSIFTIPVRGKDCTHLECFDLETWLNTRLGKKSVCICSNKGDCQRCKEPSFVDKWRCPLCDGDARPYSLCIDGFLAEVREMLQKGNKLRTKSILVSADGSWRPKEQAADDDSDGGSDDDNDGSAPVASTRSSTRPAQPPREVIELD</sequence>
<dbReference type="PANTHER" id="PTHR10782">
    <property type="entry name" value="ZINC FINGER MIZ DOMAIN-CONTAINING PROTEIN"/>
    <property type="match status" value="1"/>
</dbReference>
<dbReference type="AlphaFoldDB" id="A0AAN9YED1"/>
<evidence type="ECO:0000313" key="8">
    <source>
        <dbReference type="Proteomes" id="UP001320420"/>
    </source>
</evidence>
<keyword evidence="2 4" id="KW-0863">Zinc-finger</keyword>
<dbReference type="GO" id="GO:0016925">
    <property type="term" value="P:protein sumoylation"/>
    <property type="evidence" value="ECO:0007669"/>
    <property type="project" value="TreeGrafter"/>
</dbReference>
<feature type="compositionally biased region" description="Polar residues" evidence="5">
    <location>
        <begin position="238"/>
        <end position="247"/>
    </location>
</feature>
<dbReference type="Proteomes" id="UP001320420">
    <property type="component" value="Unassembled WGS sequence"/>
</dbReference>
<evidence type="ECO:0000256" key="1">
    <source>
        <dbReference type="ARBA" id="ARBA00022723"/>
    </source>
</evidence>
<evidence type="ECO:0000256" key="4">
    <source>
        <dbReference type="PROSITE-ProRule" id="PRU00452"/>
    </source>
</evidence>
<comment type="caution">
    <text evidence="7">The sequence shown here is derived from an EMBL/GenBank/DDBJ whole genome shotgun (WGS) entry which is preliminary data.</text>
</comment>
<dbReference type="PANTHER" id="PTHR10782:SF4">
    <property type="entry name" value="TONALLI, ISOFORM E"/>
    <property type="match status" value="1"/>
</dbReference>
<dbReference type="PROSITE" id="PS51044">
    <property type="entry name" value="ZF_SP_RING"/>
    <property type="match status" value="1"/>
</dbReference>
<name>A0AAN9YED1_9PEZI</name>
<dbReference type="GO" id="GO:0008270">
    <property type="term" value="F:zinc ion binding"/>
    <property type="evidence" value="ECO:0007669"/>
    <property type="project" value="UniProtKB-KW"/>
</dbReference>
<dbReference type="InterPro" id="IPR013083">
    <property type="entry name" value="Znf_RING/FYVE/PHD"/>
</dbReference>
<protein>
    <recommendedName>
        <fullName evidence="6">SP-RING-type domain-containing protein</fullName>
    </recommendedName>
</protein>
<dbReference type="GO" id="GO:0000785">
    <property type="term" value="C:chromatin"/>
    <property type="evidence" value="ECO:0007669"/>
    <property type="project" value="TreeGrafter"/>
</dbReference>
<gene>
    <name evidence="7" type="ORF">SLS62_011380</name>
</gene>
<evidence type="ECO:0000259" key="6">
    <source>
        <dbReference type="PROSITE" id="PS51044"/>
    </source>
</evidence>
<reference evidence="7 8" key="1">
    <citation type="submission" date="2024-02" db="EMBL/GenBank/DDBJ databases">
        <title>De novo assembly and annotation of 12 fungi associated with fruit tree decline syndrome in Ontario, Canada.</title>
        <authorList>
            <person name="Sulman M."/>
            <person name="Ellouze W."/>
            <person name="Ilyukhin E."/>
        </authorList>
    </citation>
    <scope>NUCLEOTIDE SEQUENCE [LARGE SCALE GENOMIC DNA]</scope>
    <source>
        <strain evidence="7 8">M11/M66-122</strain>
    </source>
</reference>
<evidence type="ECO:0000313" key="7">
    <source>
        <dbReference type="EMBL" id="KAK7738450.1"/>
    </source>
</evidence>
<accession>A0AAN9YED1</accession>
<evidence type="ECO:0000256" key="5">
    <source>
        <dbReference type="SAM" id="MobiDB-lite"/>
    </source>
</evidence>
<dbReference type="GO" id="GO:0061665">
    <property type="term" value="F:SUMO ligase activity"/>
    <property type="evidence" value="ECO:0007669"/>
    <property type="project" value="TreeGrafter"/>
</dbReference>
<evidence type="ECO:0000256" key="2">
    <source>
        <dbReference type="ARBA" id="ARBA00022771"/>
    </source>
</evidence>
<keyword evidence="8" id="KW-1185">Reference proteome</keyword>
<keyword evidence="3" id="KW-0862">Zinc</keyword>
<feature type="compositionally biased region" description="Acidic residues" evidence="5">
    <location>
        <begin position="220"/>
        <end position="233"/>
    </location>
</feature>
<feature type="domain" description="SP-RING-type" evidence="6">
    <location>
        <begin position="92"/>
        <end position="196"/>
    </location>
</feature>
<dbReference type="EMBL" id="JAKJXP020000203">
    <property type="protein sequence ID" value="KAK7738450.1"/>
    <property type="molecule type" value="Genomic_DNA"/>
</dbReference>
<evidence type="ECO:0000256" key="3">
    <source>
        <dbReference type="ARBA" id="ARBA00022833"/>
    </source>
</evidence>
<proteinExistence type="predicted"/>
<dbReference type="InterPro" id="IPR004181">
    <property type="entry name" value="Znf_MIZ"/>
</dbReference>
<organism evidence="7 8">
    <name type="scientific">Diatrype stigma</name>
    <dbReference type="NCBI Taxonomy" id="117547"/>
    <lineage>
        <taxon>Eukaryota</taxon>
        <taxon>Fungi</taxon>
        <taxon>Dikarya</taxon>
        <taxon>Ascomycota</taxon>
        <taxon>Pezizomycotina</taxon>
        <taxon>Sordariomycetes</taxon>
        <taxon>Xylariomycetidae</taxon>
        <taxon>Xylariales</taxon>
        <taxon>Diatrypaceae</taxon>
        <taxon>Diatrype</taxon>
    </lineage>
</organism>
<keyword evidence="1" id="KW-0479">Metal-binding</keyword>
<dbReference type="Gene3D" id="3.30.40.10">
    <property type="entry name" value="Zinc/RING finger domain, C3HC4 (zinc finger)"/>
    <property type="match status" value="1"/>
</dbReference>
<feature type="region of interest" description="Disordered" evidence="5">
    <location>
        <begin position="211"/>
        <end position="258"/>
    </location>
</feature>